<protein>
    <submittedName>
        <fullName evidence="10">AAL109Wp</fullName>
    </submittedName>
</protein>
<dbReference type="Proteomes" id="UP000000591">
    <property type="component" value="Chromosome I"/>
</dbReference>
<keyword evidence="4" id="KW-0243">Dynein</keyword>
<dbReference type="Pfam" id="PF01302">
    <property type="entry name" value="CAP_GLY"/>
    <property type="match status" value="1"/>
</dbReference>
<keyword evidence="6" id="KW-0206">Cytoskeleton</keyword>
<reference evidence="11" key="2">
    <citation type="journal article" date="2013" name="G3 (Bethesda)">
        <title>Genomes of Ashbya fungi isolated from insects reveal four mating-type loci, numerous translocations, lack of transposons, and distinct gene duplications.</title>
        <authorList>
            <person name="Dietrich F.S."/>
            <person name="Voegeli S."/>
            <person name="Kuo S."/>
            <person name="Philippsen P."/>
        </authorList>
    </citation>
    <scope>GENOME REANNOTATION</scope>
    <source>
        <strain evidence="11">ATCC 10895 / CBS 109.51 / FGSC 9923 / NRRL Y-1056</strain>
    </source>
</reference>
<feature type="coiled-coil region" evidence="7">
    <location>
        <begin position="659"/>
        <end position="686"/>
    </location>
</feature>
<evidence type="ECO:0000256" key="2">
    <source>
        <dbReference type="ARBA" id="ARBA00022490"/>
    </source>
</evidence>
<dbReference type="GO" id="GO:0051286">
    <property type="term" value="C:cell tip"/>
    <property type="evidence" value="ECO:0000318"/>
    <property type="project" value="GO_Central"/>
</dbReference>
<dbReference type="AlphaFoldDB" id="Q75F37"/>
<dbReference type="PANTHER" id="PTHR18916">
    <property type="entry name" value="DYNACTIN 1-RELATED MICROTUBULE-BINDING"/>
    <property type="match status" value="1"/>
</dbReference>
<evidence type="ECO:0000256" key="5">
    <source>
        <dbReference type="ARBA" id="ARBA00023054"/>
    </source>
</evidence>
<feature type="region of interest" description="Disordered" evidence="8">
    <location>
        <begin position="79"/>
        <end position="154"/>
    </location>
</feature>
<feature type="compositionally biased region" description="Polar residues" evidence="8">
    <location>
        <begin position="96"/>
        <end position="107"/>
    </location>
</feature>
<keyword evidence="3" id="KW-0493">Microtubule</keyword>
<dbReference type="InterPro" id="IPR036859">
    <property type="entry name" value="CAP-Gly_dom_sf"/>
</dbReference>
<dbReference type="GO" id="GO:0000132">
    <property type="term" value="P:establishment of mitotic spindle orientation"/>
    <property type="evidence" value="ECO:0000318"/>
    <property type="project" value="GO_Central"/>
</dbReference>
<evidence type="ECO:0000313" key="10">
    <source>
        <dbReference type="EMBL" id="AAS50257.1"/>
    </source>
</evidence>
<dbReference type="STRING" id="284811.Q75F37"/>
<dbReference type="KEGG" id="ago:AGOS_AAL109W"/>
<dbReference type="PROSITE" id="PS00845">
    <property type="entry name" value="CAP_GLY_1"/>
    <property type="match status" value="1"/>
</dbReference>
<dbReference type="GO" id="GO:0005816">
    <property type="term" value="C:spindle pole body"/>
    <property type="evidence" value="ECO:0000318"/>
    <property type="project" value="GO_Central"/>
</dbReference>
<evidence type="ECO:0000256" key="1">
    <source>
        <dbReference type="ARBA" id="ARBA00004186"/>
    </source>
</evidence>
<feature type="domain" description="CAP-Gly" evidence="9">
    <location>
        <begin position="21"/>
        <end position="66"/>
    </location>
</feature>
<feature type="compositionally biased region" description="Low complexity" evidence="8">
    <location>
        <begin position="110"/>
        <end position="126"/>
    </location>
</feature>
<feature type="coiled-coil region" evidence="7">
    <location>
        <begin position="170"/>
        <end position="241"/>
    </location>
</feature>
<organism evidence="10 11">
    <name type="scientific">Eremothecium gossypii (strain ATCC 10895 / CBS 109.51 / FGSC 9923 / NRRL Y-1056)</name>
    <name type="common">Yeast</name>
    <name type="synonym">Ashbya gossypii</name>
    <dbReference type="NCBI Taxonomy" id="284811"/>
    <lineage>
        <taxon>Eukaryota</taxon>
        <taxon>Fungi</taxon>
        <taxon>Dikarya</taxon>
        <taxon>Ascomycota</taxon>
        <taxon>Saccharomycotina</taxon>
        <taxon>Saccharomycetes</taxon>
        <taxon>Saccharomycetales</taxon>
        <taxon>Saccharomycetaceae</taxon>
        <taxon>Eremothecium</taxon>
    </lineage>
</organism>
<dbReference type="eggNOG" id="KOG0971">
    <property type="taxonomic scope" value="Eukaryota"/>
</dbReference>
<dbReference type="PROSITE" id="PS50245">
    <property type="entry name" value="CAP_GLY_2"/>
    <property type="match status" value="1"/>
</dbReference>
<dbReference type="Gene3D" id="2.30.30.190">
    <property type="entry name" value="CAP Gly-rich-like domain"/>
    <property type="match status" value="1"/>
</dbReference>
<dbReference type="GO" id="GO:0000743">
    <property type="term" value="P:nuclear migration involved in conjugation with cellular fusion"/>
    <property type="evidence" value="ECO:0000318"/>
    <property type="project" value="GO_Central"/>
</dbReference>
<dbReference type="RefSeq" id="NP_982433.1">
    <property type="nucleotide sequence ID" value="NM_207786.1"/>
</dbReference>
<reference evidence="10 11" key="1">
    <citation type="journal article" date="2004" name="Science">
        <title>The Ashbya gossypii genome as a tool for mapping the ancient Saccharomyces cerevisiae genome.</title>
        <authorList>
            <person name="Dietrich F.S."/>
            <person name="Voegeli S."/>
            <person name="Brachat S."/>
            <person name="Lerch A."/>
            <person name="Gates K."/>
            <person name="Steiner S."/>
            <person name="Mohr C."/>
            <person name="Pohlmann R."/>
            <person name="Luedi P."/>
            <person name="Choi S."/>
            <person name="Wing R.A."/>
            <person name="Flavier A."/>
            <person name="Gaffney T.D."/>
            <person name="Philippsen P."/>
        </authorList>
    </citation>
    <scope>NUCLEOTIDE SEQUENCE [LARGE SCALE GENOMIC DNA]</scope>
    <source>
        <strain evidence="11">ATCC 10895 / CBS 109.51 / FGSC 9923 / NRRL Y-1056</strain>
    </source>
</reference>
<feature type="coiled-coil region" evidence="7">
    <location>
        <begin position="710"/>
        <end position="789"/>
    </location>
</feature>
<dbReference type="SUPFAM" id="SSF74924">
    <property type="entry name" value="Cap-Gly domain"/>
    <property type="match status" value="1"/>
</dbReference>
<dbReference type="GO" id="GO:0030286">
    <property type="term" value="C:dynein complex"/>
    <property type="evidence" value="ECO:0007669"/>
    <property type="project" value="UniProtKB-KW"/>
</dbReference>
<dbReference type="InterPro" id="IPR000938">
    <property type="entry name" value="CAP-Gly_domain"/>
</dbReference>
<name>Q75F37_EREGS</name>
<keyword evidence="2" id="KW-0963">Cytoplasm</keyword>
<dbReference type="GO" id="GO:0005875">
    <property type="term" value="C:microtubule associated complex"/>
    <property type="evidence" value="ECO:0000318"/>
    <property type="project" value="GO_Central"/>
</dbReference>
<evidence type="ECO:0000256" key="7">
    <source>
        <dbReference type="SAM" id="Coils"/>
    </source>
</evidence>
<gene>
    <name evidence="10" type="ORF">AGOS_AAL109W</name>
</gene>
<feature type="coiled-coil region" evidence="7">
    <location>
        <begin position="281"/>
        <end position="416"/>
    </location>
</feature>
<evidence type="ECO:0000256" key="6">
    <source>
        <dbReference type="ARBA" id="ARBA00023212"/>
    </source>
</evidence>
<dbReference type="OrthoDB" id="2130750at2759"/>
<dbReference type="FunCoup" id="Q75F37">
    <property type="interactions" value="115"/>
</dbReference>
<dbReference type="GeneID" id="4618787"/>
<proteinExistence type="predicted"/>
<evidence type="ECO:0000256" key="8">
    <source>
        <dbReference type="SAM" id="MobiDB-lite"/>
    </source>
</evidence>
<evidence type="ECO:0000313" key="11">
    <source>
        <dbReference type="Proteomes" id="UP000000591"/>
    </source>
</evidence>
<dbReference type="GO" id="GO:0005819">
    <property type="term" value="C:spindle"/>
    <property type="evidence" value="ECO:0000318"/>
    <property type="project" value="GO_Central"/>
</dbReference>
<dbReference type="EMBL" id="AE016814">
    <property type="protein sequence ID" value="AAS50257.1"/>
    <property type="molecule type" value="Genomic_DNA"/>
</dbReference>
<dbReference type="OMA" id="LWHERDH"/>
<evidence type="ECO:0000256" key="4">
    <source>
        <dbReference type="ARBA" id="ARBA00023017"/>
    </source>
</evidence>
<keyword evidence="5 7" id="KW-0175">Coiled coil</keyword>
<accession>Q75F37</accession>
<comment type="subcellular location">
    <subcellularLocation>
        <location evidence="1">Cytoplasm</location>
        <location evidence="1">Cytoskeleton</location>
        <location evidence="1">Spindle</location>
    </subcellularLocation>
</comment>
<sequence>MVKVGDRVKVRGLVGVVRYLGETKFAAGQWVGIELDEALGKNDGSVQGVNYFRPSKRGGLYGLFARAETVVVVADGLPRSRLPKPLKTPSVDGGSRTASPGPTSVASMATGRPRSRTTPSRDSGTSAGSQDNGTPLRMSASPRSSVPPPLLSGSPVLLPPLEETKLQKVVEKLQEKLYRLHLECKELKRRLEEQAQSEKVETLVRDVEVLAIAKVSLEEEKEELTQRLSSLEADYATVVGELGQYREEVELRRKIDLEEASRDDVGADVLWKQNELMKDALLQLEGSLEATNQLVVTLQEEKVQLAEDNNLLLKNIEELKNQLSDAQSTIDDLVAQVDAEGNVSHIVESLTTQNLALTEQIDQLNKQLNEVSSKNEVTAELEQVYKEVERELLQQIHSLQQKVEDDELVISRLTEKNDELEFLLESNQPTSVDDSIVDDLRNTIVILENDKCRLRLDAEFLHEKIRARKPDPLKEYTYQLNYLAMLVGDNPSYEETPTIEIRITLVYLSAVCETIAGLYSMKSIEEDSVDYIINAIPLDKWITRYQNGQNLNIDRYQIWLKLLDAHPLLEISANLVYGTFLRLCVDVTPALLAILKGSLSTQEIQDIYGCFQTIEKILLAIIKENNLHERLMSFKTLEVMPVLSQLFLIVDKLLQNDAAETVVSELQELQKIMAEAELELVEAPADATSEKSLDDLPPEEHTPPEVMIRLQKYEEMLQEKETAIEELMLKVRVLDIKNEKTKEHENTIMKLRGELDELKEKNQSLLKKSDELQKTSALLEERIQKERANRYTLISTKGYSELLEEKLKMEKLDLISEISDLRKVIRSLEHVETPDSLSWLKESLTMEKMRSPPIRTKVNELLNVLQMSVRNCDVLPISGPQHEWQPKHKIVKYHLSTLVEREALIKRMTNNIYT</sequence>
<dbReference type="InParanoid" id="Q75F37"/>
<dbReference type="HOGENOM" id="CLU_018256_0_0_1"/>
<evidence type="ECO:0000256" key="3">
    <source>
        <dbReference type="ARBA" id="ARBA00022701"/>
    </source>
</evidence>
<dbReference type="GO" id="GO:0005874">
    <property type="term" value="C:microtubule"/>
    <property type="evidence" value="ECO:0007669"/>
    <property type="project" value="UniProtKB-KW"/>
</dbReference>
<evidence type="ECO:0000259" key="9">
    <source>
        <dbReference type="PROSITE" id="PS50245"/>
    </source>
</evidence>
<dbReference type="PANTHER" id="PTHR18916:SF6">
    <property type="entry name" value="DYNACTIN SUBUNIT 1"/>
    <property type="match status" value="1"/>
</dbReference>
<dbReference type="SMART" id="SM01052">
    <property type="entry name" value="CAP_GLY"/>
    <property type="match status" value="1"/>
</dbReference>
<keyword evidence="11" id="KW-1185">Reference proteome</keyword>